<evidence type="ECO:0000256" key="2">
    <source>
        <dbReference type="SAM" id="MobiDB-lite"/>
    </source>
</evidence>
<feature type="coiled-coil region" evidence="1">
    <location>
        <begin position="278"/>
        <end position="334"/>
    </location>
</feature>
<reference evidence="3 4" key="2">
    <citation type="submission" date="2018-10" db="EMBL/GenBank/DDBJ databases">
        <authorList>
            <consortium name="Pathogen Informatics"/>
        </authorList>
    </citation>
    <scope>NUCLEOTIDE SEQUENCE [LARGE SCALE GENOMIC DNA]</scope>
</reference>
<keyword evidence="4" id="KW-1185">Reference proteome</keyword>
<dbReference type="EMBL" id="UXUI01009773">
    <property type="protein sequence ID" value="VDD94292.1"/>
    <property type="molecule type" value="Genomic_DNA"/>
</dbReference>
<organism evidence="5">
    <name type="scientific">Enterobius vermicularis</name>
    <name type="common">Human pinworm</name>
    <dbReference type="NCBI Taxonomy" id="51028"/>
    <lineage>
        <taxon>Eukaryota</taxon>
        <taxon>Metazoa</taxon>
        <taxon>Ecdysozoa</taxon>
        <taxon>Nematoda</taxon>
        <taxon>Chromadorea</taxon>
        <taxon>Rhabditida</taxon>
        <taxon>Spirurina</taxon>
        <taxon>Oxyuridomorpha</taxon>
        <taxon>Oxyuroidea</taxon>
        <taxon>Oxyuridae</taxon>
        <taxon>Enterobius</taxon>
    </lineage>
</organism>
<dbReference type="SUPFAM" id="SSF81296">
    <property type="entry name" value="E set domains"/>
    <property type="match status" value="1"/>
</dbReference>
<gene>
    <name evidence="3" type="ORF">EVEC_LOCUS9043</name>
</gene>
<evidence type="ECO:0000313" key="5">
    <source>
        <dbReference type="WBParaSite" id="EVEC_0000963201-mRNA-1"/>
    </source>
</evidence>
<name>A0A0N4VFV3_ENTVE</name>
<dbReference type="Proteomes" id="UP000274131">
    <property type="component" value="Unassembled WGS sequence"/>
</dbReference>
<evidence type="ECO:0000256" key="1">
    <source>
        <dbReference type="SAM" id="Coils"/>
    </source>
</evidence>
<dbReference type="WBParaSite" id="EVEC_0000963201-mRNA-1">
    <property type="protein sequence ID" value="EVEC_0000963201-mRNA-1"/>
    <property type="gene ID" value="EVEC_0000963201"/>
</dbReference>
<keyword evidence="1" id="KW-0175">Coiled coil</keyword>
<dbReference type="InterPro" id="IPR013783">
    <property type="entry name" value="Ig-like_fold"/>
</dbReference>
<proteinExistence type="predicted"/>
<protein>
    <submittedName>
        <fullName evidence="5">AMPK1_CBM domain-containing protein</fullName>
    </submittedName>
</protein>
<evidence type="ECO:0000313" key="3">
    <source>
        <dbReference type="EMBL" id="VDD94292.1"/>
    </source>
</evidence>
<dbReference type="AlphaFoldDB" id="A0A0N4VFV3"/>
<dbReference type="InterPro" id="IPR014756">
    <property type="entry name" value="Ig_E-set"/>
</dbReference>
<evidence type="ECO:0000313" key="4">
    <source>
        <dbReference type="Proteomes" id="UP000274131"/>
    </source>
</evidence>
<dbReference type="OrthoDB" id="5873279at2759"/>
<sequence>MLFLHNLSVSDVGDSEFIFGNCGGTMNLKFLKPLLFLWKQRKFRFSTERCAHCANSIISINGDAVLNGKLELAPEPDSSPIFKPLTGDSGSKKEVEQRLTKQEQFHSVEIMWDVDNPEARVPNEVFITGSFWGWKEKKAMKRSERGFILTVDLFGESINQEAKLLNGAENGTTNGCGVQPYKFKFIVDGVWRCSDRYQKLTEDDKKNLPCSVLWRSSAVLALIHVFFPVMSDLFKRVLEQQMDNLENGTKQTVEPELKVMKVNEDHCANSGGSTAEILQELKEKLLKQEVKNEELRASNYQVVEVSKKQEQNLLKKMKDNEERYKKIIAEYMTETVKLLHEKFPQLQSLPSIPETYESDTVTAWFQKTRDLLKKNDEAACRIPKSENVRVLSFTALGVALLRERLLFVQAMNIGDGDEQVKNLEVQVKKYRAALKTLFGSLRVTSSFQNWIEVNSYTKNDLFCDAGLVLDFFDFVYEDNSSNIDLIEREAAAKKKSHEEEIAALKSKLSQLTYMTLVLSDTVHSAVSFRLDNRFKKQQDSKQKRKPVLSERKIESFNALFKSNRLDKSSQPKSLPINEISEESTLNSVPSSEEDWVIV</sequence>
<dbReference type="CDD" id="cd02859">
    <property type="entry name" value="E_set_AMPKbeta_like_N"/>
    <property type="match status" value="1"/>
</dbReference>
<reference evidence="5" key="1">
    <citation type="submission" date="2017-02" db="UniProtKB">
        <authorList>
            <consortium name="WormBaseParasite"/>
        </authorList>
    </citation>
    <scope>IDENTIFICATION</scope>
</reference>
<feature type="coiled-coil region" evidence="1">
    <location>
        <begin position="487"/>
        <end position="514"/>
    </location>
</feature>
<feature type="region of interest" description="Disordered" evidence="2">
    <location>
        <begin position="566"/>
        <end position="598"/>
    </location>
</feature>
<dbReference type="Gene3D" id="2.60.40.10">
    <property type="entry name" value="Immunoglobulins"/>
    <property type="match status" value="1"/>
</dbReference>
<accession>A0A0N4VFV3</accession>